<gene>
    <name evidence="3" type="ORF">SAMN02745775_10131</name>
</gene>
<reference evidence="3 4" key="1">
    <citation type="submission" date="2016-10" db="EMBL/GenBank/DDBJ databases">
        <authorList>
            <person name="de Groot N.N."/>
        </authorList>
    </citation>
    <scope>NUCLEOTIDE SEQUENCE [LARGE SCALE GENOMIC DNA]</scope>
    <source>
        <strain evidence="3 4">DSM 19981</strain>
    </source>
</reference>
<keyword evidence="1" id="KW-0732">Signal</keyword>
<dbReference type="InterPro" id="IPR046867">
    <property type="entry name" value="AldOxase/xan_DH_MoCoBD2"/>
</dbReference>
<feature type="signal peptide" evidence="1">
    <location>
        <begin position="1"/>
        <end position="32"/>
    </location>
</feature>
<name>A0A1I3X8S0_9PROT</name>
<feature type="chain" id="PRO_5011664611" evidence="1">
    <location>
        <begin position="33"/>
        <end position="695"/>
    </location>
</feature>
<dbReference type="Gene3D" id="3.90.1170.50">
    <property type="entry name" value="Aldehyde oxidase/xanthine dehydrogenase, a/b hammerhead"/>
    <property type="match status" value="1"/>
</dbReference>
<dbReference type="InterPro" id="IPR052516">
    <property type="entry name" value="N-heterocyclic_Hydroxylase"/>
</dbReference>
<evidence type="ECO:0000313" key="3">
    <source>
        <dbReference type="EMBL" id="SFK15306.1"/>
    </source>
</evidence>
<feature type="domain" description="Aldehyde oxidase/xanthine dehydrogenase a/b hammerhead" evidence="2">
    <location>
        <begin position="203"/>
        <end position="278"/>
    </location>
</feature>
<sequence length="695" mass="73101">MAAGFGRRVAMRAVAGAGLLTLRFAIPASAQADTASGGTLNAFLRIDAAGVVTVQVPHLEMGQGVATSLPMLVAEELDAEWQQVRFALAPAGEAFKRPGGKRQMTGAALSITERFLPMRQAGAAARDMLMRAAATRWGVPPTDCTTEPGAVIHAASGRRLAYGALAAEAGRLTPPADPPLKDSASFRLIGRSVRSLDAAIKVNGSATYGMDLRLPGMLCAAVKRCPAHGGRAVLPAGALPPGVHAILPIPNGVAVVADRHWVAKRALTALDIVWEGGAIFDDAGLEAQLRAGLDRPGVEMRSQGDASAHAGATVTADFYAPLLHHACMEVPNCTARIVDGQCEVWIGTQEKTYAQALAAEVAGLPEDKVTIHTMLAGGGFGRRYERDEIVQAVTLAKALGRPVQVLWSREEDFAQGYYRPAAATRLSATLDAQGYPVSLLARTCTASLLQRAFPQFFHNGKDGTSTYGLKEIAYAIPNLRVEFVLAEAPRPVGFMRAVSYQNNVAAVELFIDRLSARAGRDPVAYRRHLLRDQPRLLAVLDRVVAMSGWGGAVPEGRARGVAVHECDGAHVAQVAEVSRGAQGVVVHRVWAAVDCGRIIHPDHARAQMEGAIIFGLSNALREVITVRGGAVVETNFDAYPLLRLADAPAIEVALIDSAEHPVGLGEAGVPGVGAAVANAHAALTGQDVTRMPLAG</sequence>
<organism evidence="3 4">
    <name type="scientific">Falsiroseomonas stagni DSM 19981</name>
    <dbReference type="NCBI Taxonomy" id="1123062"/>
    <lineage>
        <taxon>Bacteria</taxon>
        <taxon>Pseudomonadati</taxon>
        <taxon>Pseudomonadota</taxon>
        <taxon>Alphaproteobacteria</taxon>
        <taxon>Acetobacterales</taxon>
        <taxon>Roseomonadaceae</taxon>
        <taxon>Falsiroseomonas</taxon>
    </lineage>
</organism>
<dbReference type="STRING" id="1123062.SAMN02745775_10131"/>
<evidence type="ECO:0000259" key="2">
    <source>
        <dbReference type="SMART" id="SM01008"/>
    </source>
</evidence>
<dbReference type="AlphaFoldDB" id="A0A1I3X8S0"/>
<dbReference type="EMBL" id="FOSQ01000001">
    <property type="protein sequence ID" value="SFK15306.1"/>
    <property type="molecule type" value="Genomic_DNA"/>
</dbReference>
<dbReference type="RefSeq" id="WP_092953712.1">
    <property type="nucleotide sequence ID" value="NZ_FOSQ01000001.1"/>
</dbReference>
<dbReference type="PANTHER" id="PTHR47495">
    <property type="entry name" value="ALDEHYDE DEHYDROGENASE"/>
    <property type="match status" value="1"/>
</dbReference>
<dbReference type="SMART" id="SM01008">
    <property type="entry name" value="Ald_Xan_dh_C"/>
    <property type="match status" value="1"/>
</dbReference>
<dbReference type="InterPro" id="IPR008274">
    <property type="entry name" value="AldOxase/xan_DH_MoCoBD1"/>
</dbReference>
<dbReference type="InterPro" id="IPR037165">
    <property type="entry name" value="AldOxase/xan_DH_Mopterin-bd_sf"/>
</dbReference>
<dbReference type="InterPro" id="IPR000674">
    <property type="entry name" value="Ald_Oxase/Xan_DH_a/b"/>
</dbReference>
<dbReference type="Pfam" id="PF02738">
    <property type="entry name" value="MoCoBD_1"/>
    <property type="match status" value="1"/>
</dbReference>
<dbReference type="SUPFAM" id="SSF56003">
    <property type="entry name" value="Molybdenum cofactor-binding domain"/>
    <property type="match status" value="2"/>
</dbReference>
<dbReference type="InterPro" id="IPR012368">
    <property type="entry name" value="OxRdtase_Mopterin-bd_su_IorB"/>
</dbReference>
<accession>A0A1I3X8S0</accession>
<dbReference type="Proteomes" id="UP000199473">
    <property type="component" value="Unassembled WGS sequence"/>
</dbReference>
<dbReference type="Gene3D" id="3.30.365.10">
    <property type="entry name" value="Aldehyde oxidase/xanthine dehydrogenase, molybdopterin binding domain"/>
    <property type="match status" value="4"/>
</dbReference>
<protein>
    <submittedName>
        <fullName evidence="3">Isoquinoline 1-oxidoreductase, beta subunit</fullName>
    </submittedName>
</protein>
<keyword evidence="4" id="KW-1185">Reference proteome</keyword>
<dbReference type="Pfam" id="PF20256">
    <property type="entry name" value="MoCoBD_2"/>
    <property type="match status" value="2"/>
</dbReference>
<dbReference type="PIRSF" id="PIRSF036389">
    <property type="entry name" value="IOR_B"/>
    <property type="match status" value="1"/>
</dbReference>
<dbReference type="GO" id="GO:0016491">
    <property type="term" value="F:oxidoreductase activity"/>
    <property type="evidence" value="ECO:0007669"/>
    <property type="project" value="InterPro"/>
</dbReference>
<proteinExistence type="predicted"/>
<dbReference type="OrthoDB" id="9767994at2"/>
<dbReference type="PANTHER" id="PTHR47495:SF2">
    <property type="entry name" value="ALDEHYDE DEHYDROGENASE"/>
    <property type="match status" value="1"/>
</dbReference>
<evidence type="ECO:0000256" key="1">
    <source>
        <dbReference type="SAM" id="SignalP"/>
    </source>
</evidence>
<evidence type="ECO:0000313" key="4">
    <source>
        <dbReference type="Proteomes" id="UP000199473"/>
    </source>
</evidence>